<feature type="region of interest" description="Disordered" evidence="1">
    <location>
        <begin position="1"/>
        <end position="73"/>
    </location>
</feature>
<dbReference type="EMBL" id="NAJP01000162">
    <property type="protein sequence ID" value="TKA25163.1"/>
    <property type="molecule type" value="Genomic_DNA"/>
</dbReference>
<sequence length="290" mass="31930">MWTPWNFSELAFRSGPVQPGSQTRSIPPPDVTPVMDRKRGIALADTPGDGDSPTKRQRVGEHRAEHFGSRASNDCRFVPLETDSHPEYTWKGDSSDRSQLGKRALVKQLLRKQGDEMFVRHEEHPENPGRQWNNTHAVRTDDTSKGLRLLHLSTETGSAGSPSDGLTQHDPPVSHTGPDQSELEQGTEITISAKFRLDVPLSDRVWLICHSLRESLAAENEAGAVVHPVPGRADGVRVLGAEHPNGHPSLRIGNNLITGMLQIDMTPITPSVEISFVCSDCHDDESNDEN</sequence>
<proteinExistence type="predicted"/>
<comment type="caution">
    <text evidence="2">The sequence shown here is derived from an EMBL/GenBank/DDBJ whole genome shotgun (WGS) entry which is preliminary data.</text>
</comment>
<evidence type="ECO:0000313" key="3">
    <source>
        <dbReference type="Proteomes" id="UP000310066"/>
    </source>
</evidence>
<reference evidence="2 3" key="1">
    <citation type="submission" date="2017-03" db="EMBL/GenBank/DDBJ databases">
        <title>Genomes of endolithic fungi from Antarctica.</title>
        <authorList>
            <person name="Coleine C."/>
            <person name="Masonjones S."/>
            <person name="Stajich J.E."/>
        </authorList>
    </citation>
    <scope>NUCLEOTIDE SEQUENCE [LARGE SCALE GENOMIC DNA]</scope>
    <source>
        <strain evidence="2 3">CCFEE 5311</strain>
    </source>
</reference>
<feature type="compositionally biased region" description="Polar residues" evidence="1">
    <location>
        <begin position="154"/>
        <end position="166"/>
    </location>
</feature>
<evidence type="ECO:0000256" key="1">
    <source>
        <dbReference type="SAM" id="MobiDB-lite"/>
    </source>
</evidence>
<accession>A0A4U0TSG0</accession>
<dbReference type="Proteomes" id="UP000310066">
    <property type="component" value="Unassembled WGS sequence"/>
</dbReference>
<gene>
    <name evidence="2" type="ORF">B0A54_17678</name>
</gene>
<name>A0A4U0TSG0_9PEZI</name>
<protein>
    <submittedName>
        <fullName evidence="2">Uncharacterized protein</fullName>
    </submittedName>
</protein>
<feature type="region of interest" description="Disordered" evidence="1">
    <location>
        <begin position="154"/>
        <end position="185"/>
    </location>
</feature>
<organism evidence="2 3">
    <name type="scientific">Friedmanniomyces endolithicus</name>
    <dbReference type="NCBI Taxonomy" id="329885"/>
    <lineage>
        <taxon>Eukaryota</taxon>
        <taxon>Fungi</taxon>
        <taxon>Dikarya</taxon>
        <taxon>Ascomycota</taxon>
        <taxon>Pezizomycotina</taxon>
        <taxon>Dothideomycetes</taxon>
        <taxon>Dothideomycetidae</taxon>
        <taxon>Mycosphaerellales</taxon>
        <taxon>Teratosphaeriaceae</taxon>
        <taxon>Friedmanniomyces</taxon>
    </lineage>
</organism>
<feature type="compositionally biased region" description="Basic and acidic residues" evidence="1">
    <location>
        <begin position="52"/>
        <end position="68"/>
    </location>
</feature>
<evidence type="ECO:0000313" key="2">
    <source>
        <dbReference type="EMBL" id="TKA25163.1"/>
    </source>
</evidence>
<dbReference type="AlphaFoldDB" id="A0A4U0TSG0"/>